<evidence type="ECO:0008006" key="3">
    <source>
        <dbReference type="Google" id="ProtNLM"/>
    </source>
</evidence>
<comment type="caution">
    <text evidence="1">The sequence shown here is derived from an EMBL/GenBank/DDBJ whole genome shotgun (WGS) entry which is preliminary data.</text>
</comment>
<name>A0A934S442_9BACT</name>
<sequence length="234" mass="26199">MNQVHLIGGEKGGVGKSVMSRVFAQYCIDREIPFAGFDSDRSHGSFTRFYSEFTKHLILEDFQSLDQLAETALTGNRLQVVVDLAAQSSTSLRGWMEDTGVLELFREAGVMVTCWHILDDGKDSLEMLGRLLDDFKTGVRYVVVLNHGRGSRFDAFFASREKNRAVELGAKIIELPKLSEGSMRLVDHSNSSFWAAAHGGTNGEQLLGLLDRQRVKIWLKKVYAELDKLGLQQN</sequence>
<dbReference type="SUPFAM" id="SSF52540">
    <property type="entry name" value="P-loop containing nucleoside triphosphate hydrolases"/>
    <property type="match status" value="1"/>
</dbReference>
<keyword evidence="2" id="KW-1185">Reference proteome</keyword>
<dbReference type="InterPro" id="IPR027417">
    <property type="entry name" value="P-loop_NTPase"/>
</dbReference>
<evidence type="ECO:0000313" key="2">
    <source>
        <dbReference type="Proteomes" id="UP000603141"/>
    </source>
</evidence>
<accession>A0A934S442</accession>
<protein>
    <recommendedName>
        <fullName evidence="3">Mobilization protein</fullName>
    </recommendedName>
</protein>
<reference evidence="1" key="1">
    <citation type="submission" date="2021-01" db="EMBL/GenBank/DDBJ databases">
        <title>Modified the classification status of verrucomicrobia.</title>
        <authorList>
            <person name="Feng X."/>
        </authorList>
    </citation>
    <scope>NUCLEOTIDE SEQUENCE</scope>
    <source>
        <strain evidence="1">KCTC 22041</strain>
    </source>
</reference>
<dbReference type="EMBL" id="JAENIJ010000014">
    <property type="protein sequence ID" value="MBK1882805.1"/>
    <property type="molecule type" value="Genomic_DNA"/>
</dbReference>
<proteinExistence type="predicted"/>
<dbReference type="AlphaFoldDB" id="A0A934S442"/>
<dbReference type="RefSeq" id="WP_200270303.1">
    <property type="nucleotide sequence ID" value="NZ_JAENIJ010000014.1"/>
</dbReference>
<evidence type="ECO:0000313" key="1">
    <source>
        <dbReference type="EMBL" id="MBK1882805.1"/>
    </source>
</evidence>
<gene>
    <name evidence="1" type="ORF">JIN85_10290</name>
</gene>
<organism evidence="1 2">
    <name type="scientific">Luteolibacter pohnpeiensis</name>
    <dbReference type="NCBI Taxonomy" id="454153"/>
    <lineage>
        <taxon>Bacteria</taxon>
        <taxon>Pseudomonadati</taxon>
        <taxon>Verrucomicrobiota</taxon>
        <taxon>Verrucomicrobiia</taxon>
        <taxon>Verrucomicrobiales</taxon>
        <taxon>Verrucomicrobiaceae</taxon>
        <taxon>Luteolibacter</taxon>
    </lineage>
</organism>
<dbReference type="Proteomes" id="UP000603141">
    <property type="component" value="Unassembled WGS sequence"/>
</dbReference>